<dbReference type="RefSeq" id="WP_330798054.1">
    <property type="nucleotide sequence ID" value="NZ_JAZEWV010000022.1"/>
</dbReference>
<keyword evidence="2" id="KW-0812">Transmembrane</keyword>
<dbReference type="Pfam" id="PF11209">
    <property type="entry name" value="LmeA"/>
    <property type="match status" value="1"/>
</dbReference>
<feature type="compositionally biased region" description="Low complexity" evidence="1">
    <location>
        <begin position="9"/>
        <end position="38"/>
    </location>
</feature>
<evidence type="ECO:0000256" key="2">
    <source>
        <dbReference type="SAM" id="Phobius"/>
    </source>
</evidence>
<accession>A0ABU7PHX4</accession>
<dbReference type="Proteomes" id="UP001344658">
    <property type="component" value="Unassembled WGS sequence"/>
</dbReference>
<keyword evidence="2" id="KW-1133">Transmembrane helix</keyword>
<reference evidence="3 4" key="1">
    <citation type="submission" date="2023-12" db="EMBL/GenBank/DDBJ databases">
        <title>Streptomyces sp. V4-01.</title>
        <authorList>
            <person name="Somphong A."/>
            <person name="Phongsopitanun W."/>
        </authorList>
    </citation>
    <scope>NUCLEOTIDE SEQUENCE [LARGE SCALE GENOMIC DNA]</scope>
    <source>
        <strain evidence="3 4">V4-01</strain>
    </source>
</reference>
<evidence type="ECO:0000256" key="1">
    <source>
        <dbReference type="SAM" id="MobiDB-lite"/>
    </source>
</evidence>
<dbReference type="EMBL" id="JAZEWV010000022">
    <property type="protein sequence ID" value="MEE4544872.1"/>
    <property type="molecule type" value="Genomic_DNA"/>
</dbReference>
<keyword evidence="4" id="KW-1185">Reference proteome</keyword>
<protein>
    <submittedName>
        <fullName evidence="3">DUF2993 domain-containing protein</fullName>
    </submittedName>
</protein>
<evidence type="ECO:0000313" key="4">
    <source>
        <dbReference type="Proteomes" id="UP001344658"/>
    </source>
</evidence>
<evidence type="ECO:0000313" key="3">
    <source>
        <dbReference type="EMBL" id="MEE4544872.1"/>
    </source>
</evidence>
<feature type="transmembrane region" description="Helical" evidence="2">
    <location>
        <begin position="54"/>
        <end position="75"/>
    </location>
</feature>
<feature type="region of interest" description="Disordered" evidence="1">
    <location>
        <begin position="1"/>
        <end position="47"/>
    </location>
</feature>
<organism evidence="3 4">
    <name type="scientific">Actinacidiphila polyblastidii</name>
    <dbReference type="NCBI Taxonomy" id="3110430"/>
    <lineage>
        <taxon>Bacteria</taxon>
        <taxon>Bacillati</taxon>
        <taxon>Actinomycetota</taxon>
        <taxon>Actinomycetes</taxon>
        <taxon>Kitasatosporales</taxon>
        <taxon>Streptomycetaceae</taxon>
        <taxon>Actinacidiphila</taxon>
    </lineage>
</organism>
<gene>
    <name evidence="3" type="ORF">V2S66_23265</name>
</gene>
<name>A0ABU7PHX4_9ACTN</name>
<keyword evidence="2" id="KW-0472">Membrane</keyword>
<sequence length="290" mass="29009">MTSDPGRTRPPGGTTAAPTEAPAQAQVQHAPAQPAPADRAARPTRRRWPRRRPLLAAGAAVAALVVLAGAGNVLLARTARQHIVNAADCRLRPVGRISAHLSGSLAGLRLLTGDVGTVRIAADDVRRDGTTLSVAAELRDVTTKGHSSGGSATATIAYGQLAERLGGGVAGLRPGPDGSGGLALTGTLAGIPLPVTVHARIAAGNDRLTVTPADIVILGQDFPVARLAASGKTAPQLSTLAGRLGPRTVAVPQLPAGVRLTGATAAADGLRLTLAISPAAVSRPSKGCST</sequence>
<proteinExistence type="predicted"/>
<dbReference type="InterPro" id="IPR021373">
    <property type="entry name" value="DUF2993"/>
</dbReference>
<comment type="caution">
    <text evidence="3">The sequence shown here is derived from an EMBL/GenBank/DDBJ whole genome shotgun (WGS) entry which is preliminary data.</text>
</comment>